<evidence type="ECO:0000256" key="3">
    <source>
        <dbReference type="ARBA" id="ARBA00023110"/>
    </source>
</evidence>
<keyword evidence="8" id="KW-1185">Reference proteome</keyword>
<dbReference type="InterPro" id="IPR001179">
    <property type="entry name" value="PPIase_FKBP_dom"/>
</dbReference>
<evidence type="ECO:0000313" key="7">
    <source>
        <dbReference type="EMBL" id="KAF9530136.1"/>
    </source>
</evidence>
<organism evidence="7 8">
    <name type="scientific">Crepidotus variabilis</name>
    <dbReference type="NCBI Taxonomy" id="179855"/>
    <lineage>
        <taxon>Eukaryota</taxon>
        <taxon>Fungi</taxon>
        <taxon>Dikarya</taxon>
        <taxon>Basidiomycota</taxon>
        <taxon>Agaricomycotina</taxon>
        <taxon>Agaricomycetes</taxon>
        <taxon>Agaricomycetidae</taxon>
        <taxon>Agaricales</taxon>
        <taxon>Agaricineae</taxon>
        <taxon>Crepidotaceae</taxon>
        <taxon>Crepidotus</taxon>
    </lineage>
</organism>
<dbReference type="PANTHER" id="PTHR43811">
    <property type="entry name" value="FKBP-TYPE PEPTIDYL-PROLYL CIS-TRANS ISOMERASE FKPA"/>
    <property type="match status" value="1"/>
</dbReference>
<evidence type="ECO:0000259" key="6">
    <source>
        <dbReference type="PROSITE" id="PS50059"/>
    </source>
</evidence>
<feature type="domain" description="PPIase FKBP-type" evidence="6">
    <location>
        <begin position="178"/>
        <end position="255"/>
    </location>
</feature>
<proteinExistence type="predicted"/>
<evidence type="ECO:0000256" key="2">
    <source>
        <dbReference type="ARBA" id="ARBA00013194"/>
    </source>
</evidence>
<gene>
    <name evidence="7" type="ORF">CPB83DRAFT_834689</name>
</gene>
<evidence type="ECO:0000256" key="4">
    <source>
        <dbReference type="ARBA" id="ARBA00023235"/>
    </source>
</evidence>
<dbReference type="InterPro" id="IPR046357">
    <property type="entry name" value="PPIase_dom_sf"/>
</dbReference>
<dbReference type="Pfam" id="PF00254">
    <property type="entry name" value="FKBP_C"/>
    <property type="match status" value="1"/>
</dbReference>
<name>A0A9P6EJ99_9AGAR</name>
<dbReference type="Pfam" id="PF17800">
    <property type="entry name" value="NPL"/>
    <property type="match status" value="1"/>
</dbReference>
<evidence type="ECO:0000256" key="5">
    <source>
        <dbReference type="PROSITE-ProRule" id="PRU00277"/>
    </source>
</evidence>
<dbReference type="Gene3D" id="3.10.50.40">
    <property type="match status" value="1"/>
</dbReference>
<evidence type="ECO:0000256" key="1">
    <source>
        <dbReference type="ARBA" id="ARBA00000971"/>
    </source>
</evidence>
<dbReference type="EMBL" id="MU157842">
    <property type="protein sequence ID" value="KAF9530136.1"/>
    <property type="molecule type" value="Genomic_DNA"/>
</dbReference>
<dbReference type="PROSITE" id="PS50059">
    <property type="entry name" value="FKBP_PPIASE"/>
    <property type="match status" value="1"/>
</dbReference>
<sequence length="278" mass="30337">MSQLWSVFVTADAPVAVKQPPCSRIELRNAALANVLVDSMCRSTLRLDYPKSPDTILPSERDQDSKELTMLCSLIPGRIEQCTLNIPINPGECVLSVIGQNDIYVTGVIYSVDEVKVQPHERRELGQPKCTEPKPSLISSSFFEQNATTSTPKGKERMKETAKYYNTVSGTGRPAERGDKVSVSYTVRTGTSSGPIIGHNGEQPVQLIVGQEHGIPGLGMGVKGMQINSQRQLFIPSTAGYGVEKAFGIPKNTDIWIGTVPSLLNRLTRANYQKSVNC</sequence>
<accession>A0A9P6EJ99</accession>
<keyword evidence="3 5" id="KW-0697">Rotamase</keyword>
<keyword evidence="4 5" id="KW-0413">Isomerase</keyword>
<reference evidence="7" key="1">
    <citation type="submission" date="2020-11" db="EMBL/GenBank/DDBJ databases">
        <authorList>
            <consortium name="DOE Joint Genome Institute"/>
            <person name="Ahrendt S."/>
            <person name="Riley R."/>
            <person name="Andreopoulos W."/>
            <person name="Labutti K."/>
            <person name="Pangilinan J."/>
            <person name="Ruiz-Duenas F.J."/>
            <person name="Barrasa J.M."/>
            <person name="Sanchez-Garcia M."/>
            <person name="Camarero S."/>
            <person name="Miyauchi S."/>
            <person name="Serrano A."/>
            <person name="Linde D."/>
            <person name="Babiker R."/>
            <person name="Drula E."/>
            <person name="Ayuso-Fernandez I."/>
            <person name="Pacheco R."/>
            <person name="Padilla G."/>
            <person name="Ferreira P."/>
            <person name="Barriuso J."/>
            <person name="Kellner H."/>
            <person name="Castanera R."/>
            <person name="Alfaro M."/>
            <person name="Ramirez L."/>
            <person name="Pisabarro A.G."/>
            <person name="Kuo A."/>
            <person name="Tritt A."/>
            <person name="Lipzen A."/>
            <person name="He G."/>
            <person name="Yan M."/>
            <person name="Ng V."/>
            <person name="Cullen D."/>
            <person name="Martin F."/>
            <person name="Rosso M.-N."/>
            <person name="Henrissat B."/>
            <person name="Hibbett D."/>
            <person name="Martinez A.T."/>
            <person name="Grigoriev I.V."/>
        </authorList>
    </citation>
    <scope>NUCLEOTIDE SEQUENCE</scope>
    <source>
        <strain evidence="7">CBS 506.95</strain>
    </source>
</reference>
<comment type="caution">
    <text evidence="7">The sequence shown here is derived from an EMBL/GenBank/DDBJ whole genome shotgun (WGS) entry which is preliminary data.</text>
</comment>
<dbReference type="EC" id="5.2.1.8" evidence="2 5"/>
<dbReference type="SUPFAM" id="SSF54534">
    <property type="entry name" value="FKBP-like"/>
    <property type="match status" value="1"/>
</dbReference>
<dbReference type="AlphaFoldDB" id="A0A9P6EJ99"/>
<dbReference type="PANTHER" id="PTHR43811:SF19">
    <property type="entry name" value="39 KDA FK506-BINDING NUCLEAR PROTEIN"/>
    <property type="match status" value="1"/>
</dbReference>
<dbReference type="InterPro" id="IPR041232">
    <property type="entry name" value="NPL"/>
</dbReference>
<protein>
    <recommendedName>
        <fullName evidence="2 5">peptidylprolyl isomerase</fullName>
        <ecNumber evidence="2 5">5.2.1.8</ecNumber>
    </recommendedName>
</protein>
<dbReference type="Gene3D" id="2.60.120.340">
    <property type="entry name" value="Nucleoplasmin core domain"/>
    <property type="match status" value="1"/>
</dbReference>
<dbReference type="Proteomes" id="UP000807306">
    <property type="component" value="Unassembled WGS sequence"/>
</dbReference>
<comment type="catalytic activity">
    <reaction evidence="1 5">
        <text>[protein]-peptidylproline (omega=180) = [protein]-peptidylproline (omega=0)</text>
        <dbReference type="Rhea" id="RHEA:16237"/>
        <dbReference type="Rhea" id="RHEA-COMP:10747"/>
        <dbReference type="Rhea" id="RHEA-COMP:10748"/>
        <dbReference type="ChEBI" id="CHEBI:83833"/>
        <dbReference type="ChEBI" id="CHEBI:83834"/>
        <dbReference type="EC" id="5.2.1.8"/>
    </reaction>
</comment>
<dbReference type="OrthoDB" id="77911at2759"/>
<evidence type="ECO:0000313" key="8">
    <source>
        <dbReference type="Proteomes" id="UP000807306"/>
    </source>
</evidence>
<dbReference type="GO" id="GO:0003755">
    <property type="term" value="F:peptidyl-prolyl cis-trans isomerase activity"/>
    <property type="evidence" value="ECO:0007669"/>
    <property type="project" value="UniProtKB-KW"/>
</dbReference>